<dbReference type="InterPro" id="IPR011623">
    <property type="entry name" value="7TMR_DISM_rcpt_extracell_dom1"/>
</dbReference>
<reference evidence="6" key="1">
    <citation type="submission" date="2021-02" db="EMBL/GenBank/DDBJ databases">
        <title>PHA producing bacteria isolated from coastal sediment in Guangdong, Shenzhen.</title>
        <authorList>
            <person name="Zheng W."/>
            <person name="Yu S."/>
            <person name="Huang Y."/>
        </authorList>
    </citation>
    <scope>NUCLEOTIDE SEQUENCE</scope>
    <source>
        <strain evidence="6">TN14-10</strain>
    </source>
</reference>
<feature type="transmembrane region" description="Helical" evidence="4">
    <location>
        <begin position="292"/>
        <end position="310"/>
    </location>
</feature>
<organism evidence="6 7">
    <name type="scientific">Parahaliea mediterranea</name>
    <dbReference type="NCBI Taxonomy" id="651086"/>
    <lineage>
        <taxon>Bacteria</taxon>
        <taxon>Pseudomonadati</taxon>
        <taxon>Pseudomonadota</taxon>
        <taxon>Gammaproteobacteria</taxon>
        <taxon>Cellvibrionales</taxon>
        <taxon>Halieaceae</taxon>
        <taxon>Parahaliea</taxon>
    </lineage>
</organism>
<feature type="transmembrane region" description="Helical" evidence="4">
    <location>
        <begin position="255"/>
        <end position="272"/>
    </location>
</feature>
<feature type="transmembrane region" description="Helical" evidence="4">
    <location>
        <begin position="227"/>
        <end position="248"/>
    </location>
</feature>
<feature type="domain" description="GGDEF" evidence="5">
    <location>
        <begin position="483"/>
        <end position="615"/>
    </location>
</feature>
<evidence type="ECO:0000259" key="5">
    <source>
        <dbReference type="PROSITE" id="PS50887"/>
    </source>
</evidence>
<dbReference type="RefSeq" id="WP_206558995.1">
    <property type="nucleotide sequence ID" value="NZ_JAFKCZ010000002.1"/>
</dbReference>
<feature type="transmembrane region" description="Helical" evidence="4">
    <location>
        <begin position="376"/>
        <end position="393"/>
    </location>
</feature>
<evidence type="ECO:0000313" key="7">
    <source>
        <dbReference type="Proteomes" id="UP000664303"/>
    </source>
</evidence>
<accession>A0A939DCC3</accession>
<dbReference type="SMART" id="SM00267">
    <property type="entry name" value="GGDEF"/>
    <property type="match status" value="1"/>
</dbReference>
<keyword evidence="4" id="KW-0812">Transmembrane</keyword>
<comment type="catalytic activity">
    <reaction evidence="3">
        <text>2 GTP = 3',3'-c-di-GMP + 2 diphosphate</text>
        <dbReference type="Rhea" id="RHEA:24898"/>
        <dbReference type="ChEBI" id="CHEBI:33019"/>
        <dbReference type="ChEBI" id="CHEBI:37565"/>
        <dbReference type="ChEBI" id="CHEBI:58805"/>
        <dbReference type="EC" id="2.7.7.65"/>
    </reaction>
</comment>
<dbReference type="AlphaFoldDB" id="A0A939DCC3"/>
<keyword evidence="4" id="KW-0472">Membrane</keyword>
<gene>
    <name evidence="6" type="ORF">JYP50_03020</name>
</gene>
<dbReference type="SUPFAM" id="SSF55073">
    <property type="entry name" value="Nucleotide cyclase"/>
    <property type="match status" value="1"/>
</dbReference>
<dbReference type="Gene3D" id="3.30.70.270">
    <property type="match status" value="1"/>
</dbReference>
<feature type="transmembrane region" description="Helical" evidence="4">
    <location>
        <begin position="348"/>
        <end position="364"/>
    </location>
</feature>
<feature type="transmembrane region" description="Helical" evidence="4">
    <location>
        <begin position="405"/>
        <end position="422"/>
    </location>
</feature>
<dbReference type="SUPFAM" id="SSF49785">
    <property type="entry name" value="Galactose-binding domain-like"/>
    <property type="match status" value="1"/>
</dbReference>
<dbReference type="InterPro" id="IPR000160">
    <property type="entry name" value="GGDEF_dom"/>
</dbReference>
<sequence>MHPNFPGSGSRGASLAARPCCLLLIVALLAAWPGLSTARDSATPSPPAVVTVQQVLDGLTLRDGWKFRAGDERLWADPAFDDSGWQQVRLPHRWYPGPDAGPEAGFGWYRLRISLALADGAQREQLGHLGLQLGTVLSAYELYAGGERVGGVGVLPPAAKPAIDYGRQRILDIPVSAISADGELVLALRVWGGSETLTTRWGAGPYRGDVRLGRFENLLIARVIAEMPGLLIGFIYLVFGAYHLYLYSRNRHLEGFLWFGLTALAIGIYSLVLNGWRYYLGWEFLTFKKIEFGVVYVVPALALQTVWSLLDAPVGRCLRLYQFTFVAMALVCVLIPGLDIHVLTLGPWQVWTLPALGLTSWLIVRKARDGHDEARTIFIGGTIFIVACLHDILSDQFRLGATRMIPWGFLAFLLSMAVSLGNRFTAMINRLEEEVTERTAELSEANRQLSEAARIDPLTGLYNRRGFTEAGEAEIQRVFRSGRSFCVVLADIDHFKSINDRHGHACGDHVLARVAAKLRDSVRDVDRVARWGGEEFILLLPETDGDGAAVLAEKLRVLVEENMFQCEGGRLQVTMTFGVSAFRKGESLDSCIDRADRALYQGKDEGRNRVMVGSYRGLTLIT</sequence>
<dbReference type="InterPro" id="IPR008979">
    <property type="entry name" value="Galactose-bd-like_sf"/>
</dbReference>
<dbReference type="PANTHER" id="PTHR45138:SF9">
    <property type="entry name" value="DIGUANYLATE CYCLASE DGCM-RELATED"/>
    <property type="match status" value="1"/>
</dbReference>
<dbReference type="FunFam" id="3.30.70.270:FF:000001">
    <property type="entry name" value="Diguanylate cyclase domain protein"/>
    <property type="match status" value="1"/>
</dbReference>
<dbReference type="NCBIfam" id="TIGR00254">
    <property type="entry name" value="GGDEF"/>
    <property type="match status" value="1"/>
</dbReference>
<evidence type="ECO:0000256" key="4">
    <source>
        <dbReference type="SAM" id="Phobius"/>
    </source>
</evidence>
<comment type="caution">
    <text evidence="6">The sequence shown here is derived from an EMBL/GenBank/DDBJ whole genome shotgun (WGS) entry which is preliminary data.</text>
</comment>
<dbReference type="Pfam" id="PF00990">
    <property type="entry name" value="GGDEF"/>
    <property type="match status" value="1"/>
</dbReference>
<dbReference type="Proteomes" id="UP000664303">
    <property type="component" value="Unassembled WGS sequence"/>
</dbReference>
<keyword evidence="7" id="KW-1185">Reference proteome</keyword>
<feature type="transmembrane region" description="Helical" evidence="4">
    <location>
        <begin position="322"/>
        <end position="342"/>
    </location>
</feature>
<dbReference type="InterPro" id="IPR043128">
    <property type="entry name" value="Rev_trsase/Diguanyl_cyclase"/>
</dbReference>
<keyword evidence="4" id="KW-1133">Transmembrane helix</keyword>
<evidence type="ECO:0000256" key="3">
    <source>
        <dbReference type="ARBA" id="ARBA00034247"/>
    </source>
</evidence>
<dbReference type="EMBL" id="JAFKCZ010000002">
    <property type="protein sequence ID" value="MBN7795546.1"/>
    <property type="molecule type" value="Genomic_DNA"/>
</dbReference>
<dbReference type="CDD" id="cd01949">
    <property type="entry name" value="GGDEF"/>
    <property type="match status" value="1"/>
</dbReference>
<dbReference type="PROSITE" id="PS50887">
    <property type="entry name" value="GGDEF"/>
    <property type="match status" value="1"/>
</dbReference>
<name>A0A939DCC3_9GAMM</name>
<evidence type="ECO:0000313" key="6">
    <source>
        <dbReference type="EMBL" id="MBN7795546.1"/>
    </source>
</evidence>
<evidence type="ECO:0000256" key="2">
    <source>
        <dbReference type="ARBA" id="ARBA00012528"/>
    </source>
</evidence>
<dbReference type="InterPro" id="IPR029787">
    <property type="entry name" value="Nucleotide_cyclase"/>
</dbReference>
<comment type="cofactor">
    <cofactor evidence="1">
        <name>Mg(2+)</name>
        <dbReference type="ChEBI" id="CHEBI:18420"/>
    </cofactor>
</comment>
<dbReference type="EC" id="2.7.7.65" evidence="2"/>
<evidence type="ECO:0000256" key="1">
    <source>
        <dbReference type="ARBA" id="ARBA00001946"/>
    </source>
</evidence>
<dbReference type="PANTHER" id="PTHR45138">
    <property type="entry name" value="REGULATORY COMPONENTS OF SENSORY TRANSDUCTION SYSTEM"/>
    <property type="match status" value="1"/>
</dbReference>
<dbReference type="InterPro" id="IPR050469">
    <property type="entry name" value="Diguanylate_Cyclase"/>
</dbReference>
<dbReference type="Pfam" id="PF07695">
    <property type="entry name" value="7TMR-DISM_7TM"/>
    <property type="match status" value="1"/>
</dbReference>
<protein>
    <recommendedName>
        <fullName evidence="2">diguanylate cyclase</fullName>
        <ecNumber evidence="2">2.7.7.65</ecNumber>
    </recommendedName>
</protein>
<dbReference type="GO" id="GO:0052621">
    <property type="term" value="F:diguanylate cyclase activity"/>
    <property type="evidence" value="ECO:0007669"/>
    <property type="project" value="UniProtKB-EC"/>
</dbReference>
<proteinExistence type="predicted"/>
<dbReference type="Gene3D" id="2.60.120.260">
    <property type="entry name" value="Galactose-binding domain-like"/>
    <property type="match status" value="1"/>
</dbReference>